<evidence type="ECO:0000313" key="11">
    <source>
        <dbReference type="EMBL" id="SMC00086.1"/>
    </source>
</evidence>
<comment type="subcellular location">
    <subcellularLocation>
        <location evidence="10">Cell membrane</location>
        <topology evidence="10">Peripheral membrane protein</topology>
    </subcellularLocation>
    <subcellularLocation>
        <location evidence="2">Membrane</location>
        <topology evidence="2">Peripheral membrane protein</topology>
    </subcellularLocation>
</comment>
<comment type="similarity">
    <text evidence="3 10">Belongs to the ATPase gamma chain family.</text>
</comment>
<proteinExistence type="inferred from homology"/>
<dbReference type="GO" id="GO:0042777">
    <property type="term" value="P:proton motive force-driven plasma membrane ATP synthesis"/>
    <property type="evidence" value="ECO:0007669"/>
    <property type="project" value="UniProtKB-UniRule"/>
</dbReference>
<dbReference type="PRINTS" id="PR00126">
    <property type="entry name" value="ATPASEGAMMA"/>
</dbReference>
<comment type="subunit">
    <text evidence="10">F-type ATPases have 2 components, CF(1) - the catalytic core - and CF(0) - the membrane proton channel. CF(1) has five subunits: alpha(3), beta(3), gamma(1), delta(1), epsilon(1). CF(0) has three main subunits: a, b and c.</text>
</comment>
<evidence type="ECO:0000256" key="8">
    <source>
        <dbReference type="ARBA" id="ARBA00023196"/>
    </source>
</evidence>
<sequence>MPTMRDLKRRIRSIKNTQQITKAMKMVAAAKLRKIQDKVTAGRPYGDKIRQVVGRLLASGEGGVQPLARKREVRKVGYCLITADRGLAGGYNANLIRLAQERLEKENRACALITVGRKGRDFFRRRGVEILAEYTGVEDVPDFLFARKLARELERLFLEGALDEIHLIYSRFYSALRQVPQVVKLLPISPPADETPRALEYLYEPARELLLAELLPRYVEIEVYRALLEAKASEHGARMTAMDNATENAAEMIEKLTLSFNRARQAAITREILEVVAGAEALR</sequence>
<dbReference type="HAMAP" id="MF_00815">
    <property type="entry name" value="ATP_synth_gamma_bact"/>
    <property type="match status" value="1"/>
</dbReference>
<dbReference type="InterPro" id="IPR000131">
    <property type="entry name" value="ATP_synth_F1_gsu"/>
</dbReference>
<dbReference type="PANTHER" id="PTHR11693">
    <property type="entry name" value="ATP SYNTHASE GAMMA CHAIN"/>
    <property type="match status" value="1"/>
</dbReference>
<evidence type="ECO:0000256" key="10">
    <source>
        <dbReference type="HAMAP-Rule" id="MF_00815"/>
    </source>
</evidence>
<keyword evidence="4 10" id="KW-0813">Transport</keyword>
<keyword evidence="10" id="KW-1003">Cell membrane</keyword>
<protein>
    <recommendedName>
        <fullName evidence="10">ATP synthase gamma chain</fullName>
    </recommendedName>
    <alternativeName>
        <fullName evidence="10">ATP synthase F1 sector gamma subunit</fullName>
    </alternativeName>
    <alternativeName>
        <fullName evidence="10">F-ATPase gamma subunit</fullName>
    </alternativeName>
</protein>
<dbReference type="InterPro" id="IPR023632">
    <property type="entry name" value="ATP_synth_F1_gsu_CS"/>
</dbReference>
<dbReference type="CDD" id="cd12151">
    <property type="entry name" value="F1-ATPase_gamma"/>
    <property type="match status" value="1"/>
</dbReference>
<dbReference type="GO" id="GO:0005524">
    <property type="term" value="F:ATP binding"/>
    <property type="evidence" value="ECO:0007669"/>
    <property type="project" value="UniProtKB-UniRule"/>
</dbReference>
<dbReference type="Proteomes" id="UP000192569">
    <property type="component" value="Chromosome I"/>
</dbReference>
<dbReference type="RefSeq" id="WP_084666911.1">
    <property type="nucleotide sequence ID" value="NZ_LT838272.1"/>
</dbReference>
<dbReference type="EMBL" id="LT838272">
    <property type="protein sequence ID" value="SMC00086.1"/>
    <property type="molecule type" value="Genomic_DNA"/>
</dbReference>
<reference evidence="11 12" key="1">
    <citation type="submission" date="2017-04" db="EMBL/GenBank/DDBJ databases">
        <authorList>
            <person name="Afonso C.L."/>
            <person name="Miller P.J."/>
            <person name="Scott M.A."/>
            <person name="Spackman E."/>
            <person name="Goraichik I."/>
            <person name="Dimitrov K.M."/>
            <person name="Suarez D.L."/>
            <person name="Swayne D.E."/>
        </authorList>
    </citation>
    <scope>NUCLEOTIDE SEQUENCE [LARGE SCALE GENOMIC DNA]</scope>
    <source>
        <strain evidence="11 12">ToBE</strain>
    </source>
</reference>
<dbReference type="STRING" id="698762.SAMN00808754_3273"/>
<keyword evidence="7 10" id="KW-0472">Membrane</keyword>
<keyword evidence="5 10" id="KW-0375">Hydrogen ion transport</keyword>
<dbReference type="SUPFAM" id="SSF52943">
    <property type="entry name" value="ATP synthase (F1-ATPase), gamma subunit"/>
    <property type="match status" value="1"/>
</dbReference>
<gene>
    <name evidence="10" type="primary">atpG</name>
    <name evidence="11" type="ORF">SAMN00808754_3273</name>
</gene>
<evidence type="ECO:0000256" key="9">
    <source>
        <dbReference type="ARBA" id="ARBA00023310"/>
    </source>
</evidence>
<dbReference type="InterPro" id="IPR035968">
    <property type="entry name" value="ATP_synth_F1_ATPase_gsu"/>
</dbReference>
<evidence type="ECO:0000256" key="5">
    <source>
        <dbReference type="ARBA" id="ARBA00022781"/>
    </source>
</evidence>
<evidence type="ECO:0000313" key="12">
    <source>
        <dbReference type="Proteomes" id="UP000192569"/>
    </source>
</evidence>
<evidence type="ECO:0000256" key="3">
    <source>
        <dbReference type="ARBA" id="ARBA00007681"/>
    </source>
</evidence>
<keyword evidence="12" id="KW-1185">Reference proteome</keyword>
<dbReference type="GO" id="GO:0046933">
    <property type="term" value="F:proton-transporting ATP synthase activity, rotational mechanism"/>
    <property type="evidence" value="ECO:0007669"/>
    <property type="project" value="UniProtKB-UniRule"/>
</dbReference>
<dbReference type="GO" id="GO:0045259">
    <property type="term" value="C:proton-transporting ATP synthase complex"/>
    <property type="evidence" value="ECO:0007669"/>
    <property type="project" value="UniProtKB-KW"/>
</dbReference>
<evidence type="ECO:0000256" key="1">
    <source>
        <dbReference type="ARBA" id="ARBA00003456"/>
    </source>
</evidence>
<evidence type="ECO:0000256" key="7">
    <source>
        <dbReference type="ARBA" id="ARBA00023136"/>
    </source>
</evidence>
<dbReference type="GO" id="GO:0005886">
    <property type="term" value="C:plasma membrane"/>
    <property type="evidence" value="ECO:0007669"/>
    <property type="project" value="UniProtKB-SubCell"/>
</dbReference>
<accession>A0A1W1W3B1</accession>
<keyword evidence="6 10" id="KW-0406">Ion transport</keyword>
<dbReference type="Pfam" id="PF00231">
    <property type="entry name" value="ATP-synt"/>
    <property type="match status" value="1"/>
</dbReference>
<comment type="function">
    <text evidence="1 10">Produces ATP from ADP in the presence of a proton gradient across the membrane. The gamma chain is believed to be important in regulating ATPase activity and the flow of protons through the CF(0) complex.</text>
</comment>
<dbReference type="NCBIfam" id="TIGR01146">
    <property type="entry name" value="ATPsyn_F1gamma"/>
    <property type="match status" value="1"/>
</dbReference>
<dbReference type="AlphaFoldDB" id="A0A1W1W3B1"/>
<dbReference type="PANTHER" id="PTHR11693:SF22">
    <property type="entry name" value="ATP SYNTHASE SUBUNIT GAMMA, MITOCHONDRIAL"/>
    <property type="match status" value="1"/>
</dbReference>
<evidence type="ECO:0000256" key="2">
    <source>
        <dbReference type="ARBA" id="ARBA00004170"/>
    </source>
</evidence>
<evidence type="ECO:0000256" key="6">
    <source>
        <dbReference type="ARBA" id="ARBA00023065"/>
    </source>
</evidence>
<dbReference type="OrthoDB" id="9812769at2"/>
<organism evidence="11 12">
    <name type="scientific">Thermanaeromonas toyohensis ToBE</name>
    <dbReference type="NCBI Taxonomy" id="698762"/>
    <lineage>
        <taxon>Bacteria</taxon>
        <taxon>Bacillati</taxon>
        <taxon>Bacillota</taxon>
        <taxon>Clostridia</taxon>
        <taxon>Neomoorellales</taxon>
        <taxon>Neomoorellaceae</taxon>
        <taxon>Thermanaeromonas</taxon>
    </lineage>
</organism>
<keyword evidence="8 10" id="KW-0139">CF(1)</keyword>
<dbReference type="Gene3D" id="3.40.1380.10">
    <property type="match status" value="1"/>
</dbReference>
<dbReference type="PROSITE" id="PS00153">
    <property type="entry name" value="ATPASE_GAMMA"/>
    <property type="match status" value="1"/>
</dbReference>
<evidence type="ECO:0000256" key="4">
    <source>
        <dbReference type="ARBA" id="ARBA00022448"/>
    </source>
</evidence>
<name>A0A1W1W3B1_9FIRM</name>
<keyword evidence="9 10" id="KW-0066">ATP synthesis</keyword>
<dbReference type="Gene3D" id="1.10.287.80">
    <property type="entry name" value="ATP synthase, gamma subunit, helix hairpin domain"/>
    <property type="match status" value="1"/>
</dbReference>